<feature type="compositionally biased region" description="Basic residues" evidence="1">
    <location>
        <begin position="524"/>
        <end position="538"/>
    </location>
</feature>
<gene>
    <name evidence="2" type="ORF">ENN51_07225</name>
</gene>
<dbReference type="GO" id="GO:0070402">
    <property type="term" value="F:NADPH binding"/>
    <property type="evidence" value="ECO:0007669"/>
    <property type="project" value="TreeGrafter"/>
</dbReference>
<protein>
    <recommendedName>
        <fullName evidence="3">FAD-dependent thymidylate synthase</fullName>
    </recommendedName>
</protein>
<feature type="region of interest" description="Disordered" evidence="1">
    <location>
        <begin position="471"/>
        <end position="567"/>
    </location>
</feature>
<dbReference type="InterPro" id="IPR003669">
    <property type="entry name" value="Thymidylate_synthase_ThyX"/>
</dbReference>
<dbReference type="GO" id="GO:0050660">
    <property type="term" value="F:flavin adenine dinucleotide binding"/>
    <property type="evidence" value="ECO:0007669"/>
    <property type="project" value="InterPro"/>
</dbReference>
<dbReference type="Proteomes" id="UP000885672">
    <property type="component" value="Unassembled WGS sequence"/>
</dbReference>
<reference evidence="2" key="1">
    <citation type="journal article" date="2020" name="mSystems">
        <title>Genome- and Community-Level Interaction Insights into Carbon Utilization and Element Cycling Functions of Hydrothermarchaeota in Hydrothermal Sediment.</title>
        <authorList>
            <person name="Zhou Z."/>
            <person name="Liu Y."/>
            <person name="Xu W."/>
            <person name="Pan J."/>
            <person name="Luo Z.H."/>
            <person name="Li M."/>
        </authorList>
    </citation>
    <scope>NUCLEOTIDE SEQUENCE [LARGE SCALE GENOMIC DNA]</scope>
    <source>
        <strain evidence="2">SpSt-1182</strain>
    </source>
</reference>
<evidence type="ECO:0008006" key="3">
    <source>
        <dbReference type="Google" id="ProtNLM"/>
    </source>
</evidence>
<name>A0A7V0XFQ5_UNCW3</name>
<dbReference type="Gene3D" id="3.30.1360.170">
    <property type="match status" value="2"/>
</dbReference>
<dbReference type="EMBL" id="DSBX01000269">
    <property type="protein sequence ID" value="HDR00055.1"/>
    <property type="molecule type" value="Genomic_DNA"/>
</dbReference>
<dbReference type="PANTHER" id="PTHR34934">
    <property type="entry name" value="FLAVIN-DEPENDENT THYMIDYLATE SYNTHASE"/>
    <property type="match status" value="1"/>
</dbReference>
<dbReference type="GO" id="GO:0050797">
    <property type="term" value="F:thymidylate synthase (FAD) activity"/>
    <property type="evidence" value="ECO:0007669"/>
    <property type="project" value="InterPro"/>
</dbReference>
<dbReference type="SUPFAM" id="SSF69796">
    <property type="entry name" value="Thymidylate synthase-complementing protein Thy1"/>
    <property type="match status" value="2"/>
</dbReference>
<organism evidence="2">
    <name type="scientific">candidate division WOR-3 bacterium</name>
    <dbReference type="NCBI Taxonomy" id="2052148"/>
    <lineage>
        <taxon>Bacteria</taxon>
        <taxon>Bacteria division WOR-3</taxon>
    </lineage>
</organism>
<evidence type="ECO:0000256" key="1">
    <source>
        <dbReference type="SAM" id="MobiDB-lite"/>
    </source>
</evidence>
<dbReference type="InterPro" id="IPR036098">
    <property type="entry name" value="Thymidylate_synthase_ThyX_sf"/>
</dbReference>
<dbReference type="GO" id="GO:0004799">
    <property type="term" value="F:thymidylate synthase activity"/>
    <property type="evidence" value="ECO:0007669"/>
    <property type="project" value="TreeGrafter"/>
</dbReference>
<comment type="caution">
    <text evidence="2">The sequence shown here is derived from an EMBL/GenBank/DDBJ whole genome shotgun (WGS) entry which is preliminary data.</text>
</comment>
<dbReference type="AlphaFoldDB" id="A0A7V0XFQ5"/>
<feature type="compositionally biased region" description="Low complexity" evidence="1">
    <location>
        <begin position="549"/>
        <end position="559"/>
    </location>
</feature>
<proteinExistence type="predicted"/>
<dbReference type="PANTHER" id="PTHR34934:SF1">
    <property type="entry name" value="FLAVIN-DEPENDENT THYMIDYLATE SYNTHASE"/>
    <property type="match status" value="1"/>
</dbReference>
<feature type="compositionally biased region" description="Basic residues" evidence="1">
    <location>
        <begin position="497"/>
        <end position="508"/>
    </location>
</feature>
<feature type="non-terminal residue" evidence="2">
    <location>
        <position position="1"/>
    </location>
</feature>
<dbReference type="GO" id="GO:0006231">
    <property type="term" value="P:dTMP biosynthetic process"/>
    <property type="evidence" value="ECO:0007669"/>
    <property type="project" value="InterPro"/>
</dbReference>
<accession>A0A7V0XFQ5</accession>
<feature type="compositionally biased region" description="Basic and acidic residues" evidence="1">
    <location>
        <begin position="481"/>
        <end position="494"/>
    </location>
</feature>
<evidence type="ECO:0000313" key="2">
    <source>
        <dbReference type="EMBL" id="HDR00055.1"/>
    </source>
</evidence>
<dbReference type="CDD" id="cd20175">
    <property type="entry name" value="ThyX"/>
    <property type="match status" value="2"/>
</dbReference>
<dbReference type="PROSITE" id="PS51331">
    <property type="entry name" value="THYX"/>
    <property type="match status" value="2"/>
</dbReference>
<dbReference type="Pfam" id="PF02511">
    <property type="entry name" value="Thy1"/>
    <property type="match status" value="2"/>
</dbReference>
<sequence>AYARVSRSNKSVEALRREARREVEAARRSNLTIVFEMGHHSIAEHAVFNIDISDVSRLAVEAVEHHRLNAYTEKSQRYVSLTDDYVVPPELRGTEEEASFHDIIRQQNRYYHLLKERLCECIARRCPELADRPGDLENAAQEDARYITSLATMTQLGMTVNARSLELMVRRMAASPLAEVRELGRELLSRAEAVTPSLLVFTGATEYDRETYPRLREFAEGFMAPAFPRRPKNFIVYSAADVSLVDYTANADNKLLAALMHAVSKASYAECLNRIERHTLARKKEILKMAMRDLAAYDAVLREFEHLSVSFELVISASCFAQLKRHRMTSMTVQRYSPNVGWTIPESVAEVKEHKNYKDLLARTEEVFTQLAEQYPAAAQYVLTNSHQRRVLVTLNARELYHLSRLREDATAQWDIRDIVNRMVEQARNVMPLTLTLAAGKDGFARVYQDLFGSPPTVTNLELPVGRQLPASCEVGDEPEKEQVETEEKAEGGKAKTGSRKPKARVRKVKTEEKTEGGSGKAKAGSRKPKAGTQKVKRKAEVRPKAGTRKAGAGTAAKPAARKRTRK</sequence>